<feature type="transmembrane region" description="Helical" evidence="7">
    <location>
        <begin position="110"/>
        <end position="129"/>
    </location>
</feature>
<dbReference type="SUPFAM" id="SSF144091">
    <property type="entry name" value="Rhomboid-like"/>
    <property type="match status" value="1"/>
</dbReference>
<dbReference type="PANTHER" id="PTHR43731:SF14">
    <property type="entry name" value="PRESENILIN-ASSOCIATED RHOMBOID-LIKE PROTEIN, MITOCHONDRIAL"/>
    <property type="match status" value="1"/>
</dbReference>
<evidence type="ECO:0000256" key="5">
    <source>
        <dbReference type="ARBA" id="ARBA00022989"/>
    </source>
</evidence>
<gene>
    <name evidence="9" type="ORF">QUG02_01695</name>
</gene>
<comment type="caution">
    <text evidence="9">The sequence shown here is derived from an EMBL/GenBank/DDBJ whole genome shotgun (WGS) entry which is preliminary data.</text>
</comment>
<accession>A0ABT7R1X6</accession>
<dbReference type="Pfam" id="PF01694">
    <property type="entry name" value="Rhomboid"/>
    <property type="match status" value="1"/>
</dbReference>
<dbReference type="GO" id="GO:0008233">
    <property type="term" value="F:peptidase activity"/>
    <property type="evidence" value="ECO:0007669"/>
    <property type="project" value="UniProtKB-KW"/>
</dbReference>
<evidence type="ECO:0000256" key="1">
    <source>
        <dbReference type="ARBA" id="ARBA00004141"/>
    </source>
</evidence>
<keyword evidence="4 9" id="KW-0378">Hydrolase</keyword>
<dbReference type="Proteomes" id="UP001224139">
    <property type="component" value="Unassembled WGS sequence"/>
</dbReference>
<name>A0ABT7R1X6_9BACI</name>
<keyword evidence="3 7" id="KW-0812">Transmembrane</keyword>
<evidence type="ECO:0000256" key="2">
    <source>
        <dbReference type="ARBA" id="ARBA00009045"/>
    </source>
</evidence>
<dbReference type="InterPro" id="IPR022764">
    <property type="entry name" value="Peptidase_S54_rhomboid_dom"/>
</dbReference>
<comment type="subcellular location">
    <subcellularLocation>
        <location evidence="1">Membrane</location>
        <topology evidence="1">Multi-pass membrane protein</topology>
    </subcellularLocation>
</comment>
<dbReference type="GO" id="GO:0006508">
    <property type="term" value="P:proteolysis"/>
    <property type="evidence" value="ECO:0007669"/>
    <property type="project" value="UniProtKB-KW"/>
</dbReference>
<evidence type="ECO:0000259" key="8">
    <source>
        <dbReference type="Pfam" id="PF01694"/>
    </source>
</evidence>
<feature type="domain" description="Peptidase S54 rhomboid" evidence="8">
    <location>
        <begin position="44"/>
        <end position="181"/>
    </location>
</feature>
<evidence type="ECO:0000256" key="4">
    <source>
        <dbReference type="ARBA" id="ARBA00022801"/>
    </source>
</evidence>
<dbReference type="EC" id="3.4.21.-" evidence="9"/>
<keyword evidence="9" id="KW-0645">Protease</keyword>
<organism evidence="9 10">
    <name type="scientific">Bacillus hominis</name>
    <dbReference type="NCBI Taxonomy" id="2817478"/>
    <lineage>
        <taxon>Bacteria</taxon>
        <taxon>Bacillati</taxon>
        <taxon>Bacillota</taxon>
        <taxon>Bacilli</taxon>
        <taxon>Bacillales</taxon>
        <taxon>Bacillaceae</taxon>
        <taxon>Bacillus</taxon>
        <taxon>Bacillus cereus group</taxon>
    </lineage>
</organism>
<dbReference type="EMBL" id="JAUCFG010000002">
    <property type="protein sequence ID" value="MDM5436926.1"/>
    <property type="molecule type" value="Genomic_DNA"/>
</dbReference>
<evidence type="ECO:0000256" key="3">
    <source>
        <dbReference type="ARBA" id="ARBA00022692"/>
    </source>
</evidence>
<evidence type="ECO:0000313" key="10">
    <source>
        <dbReference type="Proteomes" id="UP001224139"/>
    </source>
</evidence>
<sequence>MLIPSTRISLQPIIISLLLIQLVMIILSDFSLFHLAAYNEYIAKGEWWRVITSLLVHVDLQHFLSNSICLFVLGSSIEKQLGHFSFIIIFFLSGILGNISSYIIMPLEYIHAGASGGIFGLLGAQLFLLYSRYRSSKPRDIAIFSIMTLILLLFTFFNPSANPISHLTGLIIGGICTPFLIKRNFNQWGFGPSPTDY</sequence>
<evidence type="ECO:0000256" key="6">
    <source>
        <dbReference type="ARBA" id="ARBA00023136"/>
    </source>
</evidence>
<protein>
    <submittedName>
        <fullName evidence="9">Rhomboid family intramembrane serine protease</fullName>
        <ecNumber evidence="9">3.4.21.-</ecNumber>
    </submittedName>
</protein>
<comment type="similarity">
    <text evidence="2">Belongs to the peptidase S54 family.</text>
</comment>
<keyword evidence="10" id="KW-1185">Reference proteome</keyword>
<proteinExistence type="inferred from homology"/>
<keyword evidence="6 7" id="KW-0472">Membrane</keyword>
<reference evidence="9 10" key="1">
    <citation type="submission" date="2023-06" db="EMBL/GenBank/DDBJ databases">
        <title>Comparative genomics of Bacillaceae isolates and their secondary metabolite potential.</title>
        <authorList>
            <person name="Song L."/>
            <person name="Nielsen L.J."/>
            <person name="Mohite O."/>
            <person name="Xu X."/>
            <person name="Weber T."/>
            <person name="Kovacs A.T."/>
        </authorList>
    </citation>
    <scope>NUCLEOTIDE SEQUENCE [LARGE SCALE GENOMIC DNA]</scope>
    <source>
        <strain evidence="9 10">DX2.1</strain>
    </source>
</reference>
<feature type="transmembrane region" description="Helical" evidence="7">
    <location>
        <begin position="12"/>
        <end position="35"/>
    </location>
</feature>
<dbReference type="InterPro" id="IPR050925">
    <property type="entry name" value="Rhomboid_protease_S54"/>
</dbReference>
<evidence type="ECO:0000313" key="9">
    <source>
        <dbReference type="EMBL" id="MDM5436926.1"/>
    </source>
</evidence>
<dbReference type="RefSeq" id="WP_289357918.1">
    <property type="nucleotide sequence ID" value="NZ_JAUCFG010000002.1"/>
</dbReference>
<dbReference type="Gene3D" id="1.20.1540.10">
    <property type="entry name" value="Rhomboid-like"/>
    <property type="match status" value="1"/>
</dbReference>
<keyword evidence="5 7" id="KW-1133">Transmembrane helix</keyword>
<feature type="transmembrane region" description="Helical" evidence="7">
    <location>
        <begin position="47"/>
        <end position="72"/>
    </location>
</feature>
<dbReference type="InterPro" id="IPR035952">
    <property type="entry name" value="Rhomboid-like_sf"/>
</dbReference>
<evidence type="ECO:0000256" key="7">
    <source>
        <dbReference type="SAM" id="Phobius"/>
    </source>
</evidence>
<feature type="transmembrane region" description="Helical" evidence="7">
    <location>
        <begin position="141"/>
        <end position="158"/>
    </location>
</feature>
<feature type="transmembrane region" description="Helical" evidence="7">
    <location>
        <begin position="84"/>
        <end position="104"/>
    </location>
</feature>
<feature type="transmembrane region" description="Helical" evidence="7">
    <location>
        <begin position="164"/>
        <end position="181"/>
    </location>
</feature>
<dbReference type="PANTHER" id="PTHR43731">
    <property type="entry name" value="RHOMBOID PROTEASE"/>
    <property type="match status" value="1"/>
</dbReference>